<dbReference type="AlphaFoldDB" id="A0A7S3L7A1"/>
<name>A0A7S3L7A1_9STRA</name>
<dbReference type="EMBL" id="HBIM01012386">
    <property type="protein sequence ID" value="CAE0412918.1"/>
    <property type="molecule type" value="Transcribed_RNA"/>
</dbReference>
<sequence>MFNTSADPTKTATTTAFRLTCMVLAFASPSSAFAPGVGRGANNRQALSFTRSPQLVSDLMQIEWVEKSVRELEDLEATVVKAGTTAETKASVSLSMDYDLAEAISEPRVDPATLQQRIHDRLKRNTQQQRQQTADDDLADAISEPHIDQAELQRRIQAKLRDHRAAATPVVAAVEDPFDDDFADAVSEPHIDQATLQRRIQARLRAAKKKKAPALTSTKRGTTVDVQF</sequence>
<evidence type="ECO:0000256" key="1">
    <source>
        <dbReference type="SAM" id="MobiDB-lite"/>
    </source>
</evidence>
<protein>
    <submittedName>
        <fullName evidence="2">Uncharacterized protein</fullName>
    </submittedName>
</protein>
<feature type="region of interest" description="Disordered" evidence="1">
    <location>
        <begin position="207"/>
        <end position="228"/>
    </location>
</feature>
<evidence type="ECO:0000313" key="2">
    <source>
        <dbReference type="EMBL" id="CAE0412918.1"/>
    </source>
</evidence>
<gene>
    <name evidence="2" type="ORF">ACOF00016_LOCUS10176</name>
</gene>
<accession>A0A7S3L7A1</accession>
<proteinExistence type="predicted"/>
<organism evidence="2">
    <name type="scientific">Amphora coffeiformis</name>
    <dbReference type="NCBI Taxonomy" id="265554"/>
    <lineage>
        <taxon>Eukaryota</taxon>
        <taxon>Sar</taxon>
        <taxon>Stramenopiles</taxon>
        <taxon>Ochrophyta</taxon>
        <taxon>Bacillariophyta</taxon>
        <taxon>Bacillariophyceae</taxon>
        <taxon>Bacillariophycidae</taxon>
        <taxon>Thalassiophysales</taxon>
        <taxon>Catenulaceae</taxon>
        <taxon>Amphora</taxon>
    </lineage>
</organism>
<reference evidence="2" key="1">
    <citation type="submission" date="2021-01" db="EMBL/GenBank/DDBJ databases">
        <authorList>
            <person name="Corre E."/>
            <person name="Pelletier E."/>
            <person name="Niang G."/>
            <person name="Scheremetjew M."/>
            <person name="Finn R."/>
            <person name="Kale V."/>
            <person name="Holt S."/>
            <person name="Cochrane G."/>
            <person name="Meng A."/>
            <person name="Brown T."/>
            <person name="Cohen L."/>
        </authorList>
    </citation>
    <scope>NUCLEOTIDE SEQUENCE</scope>
    <source>
        <strain evidence="2">CCMP127</strain>
    </source>
</reference>